<sequence>MNSHELASSLRAWRDRVSPGEAGLPEGGRRRVLGLRRQEVAQLAGLSVEYLARLEQGRAGHPSAPVLMSLARVLRLSDQERAHLFRLADQAEPLSGQIKRHITPSVQRILDRLTDTPVTVVDASWQCVTSNALANALTGDSSALPPRERNLVWTTFTHVPTRYLRTDDEERLLRLEVVADLREAWVRYPKDTLLRGLITELRTVSPDFAELWEQRVPPQPIPSSRTFVHPEIGPITLDCDFLTVRDSDLRLIVYTAAPGSKAAGQLDLLATIGLQQFG</sequence>
<dbReference type="Proteomes" id="UP000236754">
    <property type="component" value="Unassembled WGS sequence"/>
</dbReference>
<dbReference type="GO" id="GO:0003677">
    <property type="term" value="F:DNA binding"/>
    <property type="evidence" value="ECO:0007669"/>
    <property type="project" value="InterPro"/>
</dbReference>
<dbReference type="InterPro" id="IPR001387">
    <property type="entry name" value="Cro/C1-type_HTH"/>
</dbReference>
<dbReference type="PANTHER" id="PTHR35010:SF2">
    <property type="entry name" value="BLL4672 PROTEIN"/>
    <property type="match status" value="1"/>
</dbReference>
<dbReference type="SMART" id="SM00530">
    <property type="entry name" value="HTH_XRE"/>
    <property type="match status" value="1"/>
</dbReference>
<dbReference type="InterPro" id="IPR010982">
    <property type="entry name" value="Lambda_DNA-bd_dom_sf"/>
</dbReference>
<evidence type="ECO:0000313" key="2">
    <source>
        <dbReference type="EMBL" id="SEG44430.1"/>
    </source>
</evidence>
<gene>
    <name evidence="2" type="ORF">SAMN05216223_105213</name>
</gene>
<organism evidence="2 3">
    <name type="scientific">Actinacidiphila yanglinensis</name>
    <dbReference type="NCBI Taxonomy" id="310779"/>
    <lineage>
        <taxon>Bacteria</taxon>
        <taxon>Bacillati</taxon>
        <taxon>Actinomycetota</taxon>
        <taxon>Actinomycetes</taxon>
        <taxon>Kitasatosporales</taxon>
        <taxon>Streptomycetaceae</taxon>
        <taxon>Actinacidiphila</taxon>
    </lineage>
</organism>
<keyword evidence="3" id="KW-1185">Reference proteome</keyword>
<dbReference type="PANTHER" id="PTHR35010">
    <property type="entry name" value="BLL4672 PROTEIN-RELATED"/>
    <property type="match status" value="1"/>
</dbReference>
<reference evidence="2 3" key="1">
    <citation type="submission" date="2016-10" db="EMBL/GenBank/DDBJ databases">
        <authorList>
            <person name="de Groot N.N."/>
        </authorList>
    </citation>
    <scope>NUCLEOTIDE SEQUENCE [LARGE SCALE GENOMIC DNA]</scope>
    <source>
        <strain evidence="2 3">CGMCC 4.2023</strain>
    </source>
</reference>
<evidence type="ECO:0000259" key="1">
    <source>
        <dbReference type="PROSITE" id="PS50943"/>
    </source>
</evidence>
<evidence type="ECO:0000313" key="3">
    <source>
        <dbReference type="Proteomes" id="UP000236754"/>
    </source>
</evidence>
<dbReference type="EMBL" id="FNVU01000005">
    <property type="protein sequence ID" value="SEG44430.1"/>
    <property type="molecule type" value="Genomic_DNA"/>
</dbReference>
<protein>
    <submittedName>
        <fullName evidence="2">Helix-turn-helix domain-containing protein</fullName>
    </submittedName>
</protein>
<dbReference type="PROSITE" id="PS50943">
    <property type="entry name" value="HTH_CROC1"/>
    <property type="match status" value="1"/>
</dbReference>
<dbReference type="SUPFAM" id="SSF47413">
    <property type="entry name" value="lambda repressor-like DNA-binding domains"/>
    <property type="match status" value="1"/>
</dbReference>
<dbReference type="CDD" id="cd00093">
    <property type="entry name" value="HTH_XRE"/>
    <property type="match status" value="1"/>
</dbReference>
<dbReference type="Pfam" id="PF13560">
    <property type="entry name" value="HTH_31"/>
    <property type="match status" value="1"/>
</dbReference>
<dbReference type="Pfam" id="PF17765">
    <property type="entry name" value="MLTR_LBD"/>
    <property type="match status" value="1"/>
</dbReference>
<dbReference type="RefSeq" id="WP_235032057.1">
    <property type="nucleotide sequence ID" value="NZ_FNVU01000005.1"/>
</dbReference>
<dbReference type="AlphaFoldDB" id="A0A1H6A7Y9"/>
<proteinExistence type="predicted"/>
<feature type="domain" description="HTH cro/C1-type" evidence="1">
    <location>
        <begin position="30"/>
        <end position="81"/>
    </location>
</feature>
<name>A0A1H6A7Y9_9ACTN</name>
<dbReference type="Gene3D" id="1.10.260.40">
    <property type="entry name" value="lambda repressor-like DNA-binding domains"/>
    <property type="match status" value="1"/>
</dbReference>
<dbReference type="InterPro" id="IPR041413">
    <property type="entry name" value="MLTR_LBD"/>
</dbReference>
<accession>A0A1H6A7Y9</accession>
<dbReference type="Gene3D" id="3.30.450.180">
    <property type="match status" value="1"/>
</dbReference>